<comment type="caution">
    <text evidence="1">The sequence shown here is derived from an EMBL/GenBank/DDBJ whole genome shotgun (WGS) entry which is preliminary data.</text>
</comment>
<dbReference type="OrthoDB" id="1256921at2759"/>
<reference evidence="1 2" key="1">
    <citation type="submission" date="2020-09" db="EMBL/GenBank/DDBJ databases">
        <title>De no assembly of potato wild relative species, Solanum commersonii.</title>
        <authorList>
            <person name="Cho K."/>
        </authorList>
    </citation>
    <scope>NUCLEOTIDE SEQUENCE [LARGE SCALE GENOMIC DNA]</scope>
    <source>
        <strain evidence="1">LZ3.2</strain>
        <tissue evidence="1">Leaf</tissue>
    </source>
</reference>
<gene>
    <name evidence="1" type="ORF">H5410_017867</name>
</gene>
<dbReference type="Proteomes" id="UP000824120">
    <property type="component" value="Chromosome 3"/>
</dbReference>
<proteinExistence type="predicted"/>
<organism evidence="1 2">
    <name type="scientific">Solanum commersonii</name>
    <name type="common">Commerson's wild potato</name>
    <name type="synonym">Commerson's nightshade</name>
    <dbReference type="NCBI Taxonomy" id="4109"/>
    <lineage>
        <taxon>Eukaryota</taxon>
        <taxon>Viridiplantae</taxon>
        <taxon>Streptophyta</taxon>
        <taxon>Embryophyta</taxon>
        <taxon>Tracheophyta</taxon>
        <taxon>Spermatophyta</taxon>
        <taxon>Magnoliopsida</taxon>
        <taxon>eudicotyledons</taxon>
        <taxon>Gunneridae</taxon>
        <taxon>Pentapetalae</taxon>
        <taxon>asterids</taxon>
        <taxon>lamiids</taxon>
        <taxon>Solanales</taxon>
        <taxon>Solanaceae</taxon>
        <taxon>Solanoideae</taxon>
        <taxon>Solaneae</taxon>
        <taxon>Solanum</taxon>
    </lineage>
</organism>
<dbReference type="AlphaFoldDB" id="A0A9J6A187"/>
<sequence>MLQAKDLIEHQILWHTNKGSTSVWHDNWIGRGDLYTITGEDFAWDDTYKEIVELTQEGKWNEDMLKEILPQVLVHHILQNIQTPRSEARTDVPCWMLEQRGISQINHRGNISSTRKRKIKFIMDDRVRRWGLEEPSICWCCERPQQEILTHVFLKSKNGGTPIDRSDNVVVED</sequence>
<dbReference type="EMBL" id="JACXVP010000003">
    <property type="protein sequence ID" value="KAG5618043.1"/>
    <property type="molecule type" value="Genomic_DNA"/>
</dbReference>
<protein>
    <submittedName>
        <fullName evidence="1">Uncharacterized protein</fullName>
    </submittedName>
</protein>
<evidence type="ECO:0000313" key="2">
    <source>
        <dbReference type="Proteomes" id="UP000824120"/>
    </source>
</evidence>
<name>A0A9J6A187_SOLCO</name>
<keyword evidence="2" id="KW-1185">Reference proteome</keyword>
<evidence type="ECO:0000313" key="1">
    <source>
        <dbReference type="EMBL" id="KAG5618043.1"/>
    </source>
</evidence>
<accession>A0A9J6A187</accession>